<protein>
    <submittedName>
        <fullName evidence="1">Uncharacterized protein</fullName>
    </submittedName>
</protein>
<organism evidence="1 2">
    <name type="scientific">Taxus chinensis</name>
    <name type="common">Chinese yew</name>
    <name type="synonym">Taxus wallichiana var. chinensis</name>
    <dbReference type="NCBI Taxonomy" id="29808"/>
    <lineage>
        <taxon>Eukaryota</taxon>
        <taxon>Viridiplantae</taxon>
        <taxon>Streptophyta</taxon>
        <taxon>Embryophyta</taxon>
        <taxon>Tracheophyta</taxon>
        <taxon>Spermatophyta</taxon>
        <taxon>Pinopsida</taxon>
        <taxon>Pinidae</taxon>
        <taxon>Conifers II</taxon>
        <taxon>Cupressales</taxon>
        <taxon>Taxaceae</taxon>
        <taxon>Taxus</taxon>
    </lineage>
</organism>
<gene>
    <name evidence="1" type="ORF">KI387_017567</name>
</gene>
<dbReference type="EMBL" id="JAHRHJ020000003">
    <property type="protein sequence ID" value="KAH9322928.1"/>
    <property type="molecule type" value="Genomic_DNA"/>
</dbReference>
<reference evidence="1 2" key="1">
    <citation type="journal article" date="2021" name="Nat. Plants">
        <title>The Taxus genome provides insights into paclitaxel biosynthesis.</title>
        <authorList>
            <person name="Xiong X."/>
            <person name="Gou J."/>
            <person name="Liao Q."/>
            <person name="Li Y."/>
            <person name="Zhou Q."/>
            <person name="Bi G."/>
            <person name="Li C."/>
            <person name="Du R."/>
            <person name="Wang X."/>
            <person name="Sun T."/>
            <person name="Guo L."/>
            <person name="Liang H."/>
            <person name="Lu P."/>
            <person name="Wu Y."/>
            <person name="Zhang Z."/>
            <person name="Ro D.K."/>
            <person name="Shang Y."/>
            <person name="Huang S."/>
            <person name="Yan J."/>
        </authorList>
    </citation>
    <scope>NUCLEOTIDE SEQUENCE [LARGE SCALE GENOMIC DNA]</scope>
    <source>
        <strain evidence="1">Ta-2019</strain>
    </source>
</reference>
<proteinExistence type="predicted"/>
<sequence length="70" mass="7990">MGKTVFRRIFSPEEKERGGSYALIERSPQAESELQPQLGKAEKKAGFRLWMRFDAGGNSEVVECDKHMIM</sequence>
<dbReference type="AlphaFoldDB" id="A0AA38GJA6"/>
<comment type="caution">
    <text evidence="1">The sequence shown here is derived from an EMBL/GenBank/DDBJ whole genome shotgun (WGS) entry which is preliminary data.</text>
</comment>
<evidence type="ECO:0000313" key="1">
    <source>
        <dbReference type="EMBL" id="KAH9322928.1"/>
    </source>
</evidence>
<evidence type="ECO:0000313" key="2">
    <source>
        <dbReference type="Proteomes" id="UP000824469"/>
    </source>
</evidence>
<feature type="non-terminal residue" evidence="1">
    <location>
        <position position="70"/>
    </location>
</feature>
<keyword evidence="2" id="KW-1185">Reference proteome</keyword>
<accession>A0AA38GJA6</accession>
<name>A0AA38GJA6_TAXCH</name>
<dbReference type="Proteomes" id="UP000824469">
    <property type="component" value="Unassembled WGS sequence"/>
</dbReference>